<evidence type="ECO:0000259" key="1">
    <source>
        <dbReference type="PROSITE" id="PS50206"/>
    </source>
</evidence>
<reference evidence="2 3" key="1">
    <citation type="submission" date="2024-09" db="EMBL/GenBank/DDBJ databases">
        <authorList>
            <person name="Sun Q."/>
            <person name="Mori K."/>
        </authorList>
    </citation>
    <scope>NUCLEOTIDE SEQUENCE [LARGE SCALE GENOMIC DNA]</scope>
    <source>
        <strain evidence="2 3">TBRC 4938</strain>
    </source>
</reference>
<dbReference type="RefSeq" id="WP_377263435.1">
    <property type="nucleotide sequence ID" value="NZ_JBHMAA010000019.1"/>
</dbReference>
<accession>A0ABV6AJI7</accession>
<evidence type="ECO:0000313" key="3">
    <source>
        <dbReference type="Proteomes" id="UP001589692"/>
    </source>
</evidence>
<name>A0ABV6AJI7_9HYPH</name>
<dbReference type="InterPro" id="IPR001763">
    <property type="entry name" value="Rhodanese-like_dom"/>
</dbReference>
<feature type="domain" description="Rhodanese" evidence="1">
    <location>
        <begin position="2"/>
        <end position="64"/>
    </location>
</feature>
<dbReference type="InterPro" id="IPR036873">
    <property type="entry name" value="Rhodanese-like_dom_sf"/>
</dbReference>
<keyword evidence="3" id="KW-1185">Reference proteome</keyword>
<protein>
    <submittedName>
        <fullName evidence="2">Rhodanese-like domain-containing protein</fullName>
    </submittedName>
</protein>
<comment type="caution">
    <text evidence="2">The sequence shown here is derived from an EMBL/GenBank/DDBJ whole genome shotgun (WGS) entry which is preliminary data.</text>
</comment>
<dbReference type="Proteomes" id="UP001589692">
    <property type="component" value="Unassembled WGS sequence"/>
</dbReference>
<organism evidence="2 3">
    <name type="scientific">Rhizobium puerariae</name>
    <dbReference type="NCBI Taxonomy" id="1585791"/>
    <lineage>
        <taxon>Bacteria</taxon>
        <taxon>Pseudomonadati</taxon>
        <taxon>Pseudomonadota</taxon>
        <taxon>Alphaproteobacteria</taxon>
        <taxon>Hyphomicrobiales</taxon>
        <taxon>Rhizobiaceae</taxon>
        <taxon>Rhizobium/Agrobacterium group</taxon>
        <taxon>Rhizobium</taxon>
    </lineage>
</organism>
<dbReference type="SUPFAM" id="SSF52821">
    <property type="entry name" value="Rhodanese/Cell cycle control phosphatase"/>
    <property type="match status" value="1"/>
</dbReference>
<dbReference type="EMBL" id="JBHMAA010000019">
    <property type="protein sequence ID" value="MFB9950765.1"/>
    <property type="molecule type" value="Genomic_DNA"/>
</dbReference>
<proteinExistence type="predicted"/>
<dbReference type="Gene3D" id="3.40.250.10">
    <property type="entry name" value="Rhodanese-like domain"/>
    <property type="match status" value="1"/>
</dbReference>
<sequence>MPIAQLRDRLAPIIGGDEQEIGVYCGSGVSAAYQIAALAALGRLASLYPGSWSAWSADPERPVQIGTR</sequence>
<dbReference type="PROSITE" id="PS50206">
    <property type="entry name" value="RHODANESE_3"/>
    <property type="match status" value="1"/>
</dbReference>
<gene>
    <name evidence="2" type="ORF">ACFFP0_18085</name>
</gene>
<evidence type="ECO:0000313" key="2">
    <source>
        <dbReference type="EMBL" id="MFB9950765.1"/>
    </source>
</evidence>
<dbReference type="Pfam" id="PF00581">
    <property type="entry name" value="Rhodanese"/>
    <property type="match status" value="1"/>
</dbReference>